<proteinExistence type="predicted"/>
<dbReference type="GO" id="GO:0005975">
    <property type="term" value="P:carbohydrate metabolic process"/>
    <property type="evidence" value="ECO:0007669"/>
    <property type="project" value="TreeGrafter"/>
</dbReference>
<gene>
    <name evidence="1" type="ORF">EVA_02976</name>
</gene>
<organism evidence="1">
    <name type="scientific">gut metagenome</name>
    <dbReference type="NCBI Taxonomy" id="749906"/>
    <lineage>
        <taxon>unclassified sequences</taxon>
        <taxon>metagenomes</taxon>
        <taxon>organismal metagenomes</taxon>
    </lineage>
</organism>
<comment type="caution">
    <text evidence="1">The sequence shown here is derived from an EMBL/GenBank/DDBJ whole genome shotgun (WGS) entry which is preliminary data.</text>
</comment>
<dbReference type="PANTHER" id="PTHR22901">
    <property type="entry name" value="SIALATE O-ACETYLESTERASE"/>
    <property type="match status" value="1"/>
</dbReference>
<reference evidence="1" key="1">
    <citation type="journal article" date="2012" name="PLoS ONE">
        <title>Gene sets for utilization of primary and secondary nutrition supplies in the distal gut of endangered iberian lynx.</title>
        <authorList>
            <person name="Alcaide M."/>
            <person name="Messina E."/>
            <person name="Richter M."/>
            <person name="Bargiela R."/>
            <person name="Peplies J."/>
            <person name="Huws S.A."/>
            <person name="Newbold C.J."/>
            <person name="Golyshin P.N."/>
            <person name="Simon M.A."/>
            <person name="Lopez G."/>
            <person name="Yakimov M.M."/>
            <person name="Ferrer M."/>
        </authorList>
    </citation>
    <scope>NUCLEOTIDE SEQUENCE</scope>
</reference>
<name>J9GZY8_9ZZZZ</name>
<dbReference type="PANTHER" id="PTHR22901:SF0">
    <property type="entry name" value="SIALATE O-ACETYLESTERASE"/>
    <property type="match status" value="1"/>
</dbReference>
<dbReference type="GO" id="GO:0001681">
    <property type="term" value="F:sialate O-acetylesterase activity"/>
    <property type="evidence" value="ECO:0007669"/>
    <property type="project" value="InterPro"/>
</dbReference>
<dbReference type="AlphaFoldDB" id="J9GZY8"/>
<dbReference type="SUPFAM" id="SSF52266">
    <property type="entry name" value="SGNH hydrolase"/>
    <property type="match status" value="1"/>
</dbReference>
<protein>
    <submittedName>
        <fullName evidence="1">Sialic acid-specific 9-O-acetylesterase</fullName>
    </submittedName>
</protein>
<dbReference type="InterPro" id="IPR039329">
    <property type="entry name" value="SIAE"/>
</dbReference>
<sequence length="141" mass="15980">MTVCSDLGHRTDVHPTAKRPVGERLAFSALYHTYLHHNILPSGPEMKEVTYDKKKAEITFRYGEGLQAADGKRIEGFEIAGKDGIYYPAIAKKSHEGIIVYCKNVKEPCAVRYGWQPFSEANLVNEAMLPCSTFKDERFPW</sequence>
<dbReference type="EMBL" id="AMCI01000508">
    <property type="protein sequence ID" value="EJX08913.1"/>
    <property type="molecule type" value="Genomic_DNA"/>
</dbReference>
<accession>J9GZY8</accession>
<evidence type="ECO:0000313" key="1">
    <source>
        <dbReference type="EMBL" id="EJX08913.1"/>
    </source>
</evidence>